<dbReference type="PRINTS" id="PR00038">
    <property type="entry name" value="HTHLUXR"/>
</dbReference>
<evidence type="ECO:0000256" key="1">
    <source>
        <dbReference type="ARBA" id="ARBA00022741"/>
    </source>
</evidence>
<dbReference type="PANTHER" id="PTHR16305">
    <property type="entry name" value="TESTICULAR SOLUBLE ADENYLYL CYCLASE"/>
    <property type="match status" value="1"/>
</dbReference>
<dbReference type="Proteomes" id="UP000466517">
    <property type="component" value="Chromosome"/>
</dbReference>
<accession>A0A7I7XFX4</accession>
<dbReference type="Pfam" id="PF00196">
    <property type="entry name" value="GerE"/>
    <property type="match status" value="1"/>
</dbReference>
<keyword evidence="1" id="KW-0547">Nucleotide-binding</keyword>
<evidence type="ECO:0000313" key="5">
    <source>
        <dbReference type="Proteomes" id="UP000466517"/>
    </source>
</evidence>
<keyword evidence="5" id="KW-1185">Reference proteome</keyword>
<dbReference type="KEGG" id="mmag:MMAD_23580"/>
<dbReference type="PROSITE" id="PS00622">
    <property type="entry name" value="HTH_LUXR_1"/>
    <property type="match status" value="1"/>
</dbReference>
<dbReference type="GO" id="GO:0005737">
    <property type="term" value="C:cytoplasm"/>
    <property type="evidence" value="ECO:0007669"/>
    <property type="project" value="TreeGrafter"/>
</dbReference>
<feature type="domain" description="HTH luxR-type" evidence="3">
    <location>
        <begin position="853"/>
        <end position="918"/>
    </location>
</feature>
<reference evidence="4 5" key="1">
    <citation type="journal article" date="2019" name="Emerg. Microbes Infect.">
        <title>Comprehensive subspecies identification of 175 nontuberculous mycobacteria species based on 7547 genomic profiles.</title>
        <authorList>
            <person name="Matsumoto Y."/>
            <person name="Kinjo T."/>
            <person name="Motooka D."/>
            <person name="Nabeya D."/>
            <person name="Jung N."/>
            <person name="Uechi K."/>
            <person name="Horii T."/>
            <person name="Iida T."/>
            <person name="Fujita J."/>
            <person name="Nakamura S."/>
        </authorList>
    </citation>
    <scope>NUCLEOTIDE SEQUENCE [LARGE SCALE GENOMIC DNA]</scope>
    <source>
        <strain evidence="4 5">JCM 13574</strain>
    </source>
</reference>
<dbReference type="SMART" id="SM00421">
    <property type="entry name" value="HTH_LUXR"/>
    <property type="match status" value="1"/>
</dbReference>
<protein>
    <submittedName>
        <fullName evidence="4">Transcriptional regulator</fullName>
    </submittedName>
</protein>
<dbReference type="InterPro" id="IPR000792">
    <property type="entry name" value="Tscrpt_reg_LuxR_C"/>
</dbReference>
<dbReference type="SUPFAM" id="SSF46894">
    <property type="entry name" value="C-terminal effector domain of the bipartite response regulators"/>
    <property type="match status" value="1"/>
</dbReference>
<dbReference type="InterPro" id="IPR041664">
    <property type="entry name" value="AAA_16"/>
</dbReference>
<dbReference type="RefSeq" id="WP_246240581.1">
    <property type="nucleotide sequence ID" value="NZ_AP022610.1"/>
</dbReference>
<dbReference type="GO" id="GO:0005524">
    <property type="term" value="F:ATP binding"/>
    <property type="evidence" value="ECO:0007669"/>
    <property type="project" value="UniProtKB-KW"/>
</dbReference>
<proteinExistence type="predicted"/>
<dbReference type="InterPro" id="IPR011990">
    <property type="entry name" value="TPR-like_helical_dom_sf"/>
</dbReference>
<dbReference type="PROSITE" id="PS50043">
    <property type="entry name" value="HTH_LUXR_2"/>
    <property type="match status" value="1"/>
</dbReference>
<evidence type="ECO:0000256" key="2">
    <source>
        <dbReference type="ARBA" id="ARBA00022840"/>
    </source>
</evidence>
<dbReference type="Gene3D" id="1.10.10.10">
    <property type="entry name" value="Winged helix-like DNA-binding domain superfamily/Winged helix DNA-binding domain"/>
    <property type="match status" value="1"/>
</dbReference>
<dbReference type="SUPFAM" id="SSF48452">
    <property type="entry name" value="TPR-like"/>
    <property type="match status" value="2"/>
</dbReference>
<dbReference type="InterPro" id="IPR036388">
    <property type="entry name" value="WH-like_DNA-bd_sf"/>
</dbReference>
<dbReference type="InterPro" id="IPR016032">
    <property type="entry name" value="Sig_transdc_resp-reg_C-effctor"/>
</dbReference>
<sequence>MPLATASRSRERQAVDDLLVAADRAPSALVILGEPGIGKTTLWLHGVTRAEEWGFRVLSTRADEAESVLAYAAIADLLDDVEPEVLAGLPELQRLALDRVLLRTGTEGPPTDQRVTGSAVAAVVSALATELPVLLAIDDAQWLDVSSRAVLSFAAPRVTGRVAMLLTARAHATEPDPAHWLHLATPEAVSRVRVGPLSLGALHTMILDRFGKAFPRPTMVRIAEVSGGNPFYALELARGVDDRSAIVDSALPSTLTELVRLRTQHFDGEIGDLLLAACSVTDPTVDLLARAAGVSVERVAGMLHGPEREGIVRRDGDHVRFAHPLLARGIYTHAGPVRRRRMHRRLADVEEQPELKARHMALGSSTADPDTLHALDEAAVAAIERGAAAAAADLYELAIGLGGDTPARRLSAAEQHLRAGDSRRARRLIEAGLNRFEAGSTRAAALTLLGSARMGDYDYAGALPILDEAVAQPVDDPAVSVEAQLWRSRAQSMTGSRDAARSSAHAAVADAERCGDPKLISQAIALRIMLDCAHGGPRDEAAMRRALDLEVPDPDVSAQFRASVADAVTASWMGRLDEALVGLIAARRRCVEMGSDSDLVYVAGHLSMVYTWLGRYSVAADVAEDVLRRGESVGRGYPVVIGRTQRALASAYLGRERTAREDARIAIAGARQCGAAFLEVWPLITLGFLELSLGRHEETLKVLAPLLDGAVGMGAQGIFPTSYLPDAVEAMVALGRLEEAAPLVESMEANGVESQRPWILATGSRCRSMLYAAAGDLGHAEATLQQAMAHHERLPMPCERARTQLFLGQVLRRQRKKNAAAATLREALTTFRDLGMPLWANRVGVELGRADAPRVTDSDLTPSELRVARSAAAGLSNKDIASALFISPKTVEHNLSSVYRKLGVRTRAELASRSADLGQN</sequence>
<organism evidence="4 5">
    <name type="scientific">Mycolicibacterium madagascariense</name>
    <dbReference type="NCBI Taxonomy" id="212765"/>
    <lineage>
        <taxon>Bacteria</taxon>
        <taxon>Bacillati</taxon>
        <taxon>Actinomycetota</taxon>
        <taxon>Actinomycetes</taxon>
        <taxon>Mycobacteriales</taxon>
        <taxon>Mycobacteriaceae</taxon>
        <taxon>Mycolicibacterium</taxon>
    </lineage>
</organism>
<dbReference type="EMBL" id="AP022610">
    <property type="protein sequence ID" value="BBZ28063.1"/>
    <property type="molecule type" value="Genomic_DNA"/>
</dbReference>
<dbReference type="PANTHER" id="PTHR16305:SF35">
    <property type="entry name" value="TRANSCRIPTIONAL ACTIVATOR DOMAIN"/>
    <property type="match status" value="1"/>
</dbReference>
<dbReference type="GO" id="GO:0006355">
    <property type="term" value="P:regulation of DNA-templated transcription"/>
    <property type="evidence" value="ECO:0007669"/>
    <property type="project" value="InterPro"/>
</dbReference>
<gene>
    <name evidence="4" type="ORF">MMAD_23580</name>
</gene>
<dbReference type="GO" id="GO:0003677">
    <property type="term" value="F:DNA binding"/>
    <property type="evidence" value="ECO:0007669"/>
    <property type="project" value="InterPro"/>
</dbReference>
<dbReference type="GO" id="GO:0004016">
    <property type="term" value="F:adenylate cyclase activity"/>
    <property type="evidence" value="ECO:0007669"/>
    <property type="project" value="TreeGrafter"/>
</dbReference>
<evidence type="ECO:0000313" key="4">
    <source>
        <dbReference type="EMBL" id="BBZ28063.1"/>
    </source>
</evidence>
<dbReference type="CDD" id="cd06170">
    <property type="entry name" value="LuxR_C_like"/>
    <property type="match status" value="1"/>
</dbReference>
<dbReference type="Gene3D" id="1.25.40.10">
    <property type="entry name" value="Tetratricopeptide repeat domain"/>
    <property type="match status" value="2"/>
</dbReference>
<name>A0A7I7XFX4_9MYCO</name>
<dbReference type="SUPFAM" id="SSF52540">
    <property type="entry name" value="P-loop containing nucleoside triphosphate hydrolases"/>
    <property type="match status" value="1"/>
</dbReference>
<dbReference type="Pfam" id="PF13191">
    <property type="entry name" value="AAA_16"/>
    <property type="match status" value="1"/>
</dbReference>
<keyword evidence="2" id="KW-0067">ATP-binding</keyword>
<dbReference type="AlphaFoldDB" id="A0A7I7XFX4"/>
<evidence type="ECO:0000259" key="3">
    <source>
        <dbReference type="PROSITE" id="PS50043"/>
    </source>
</evidence>
<dbReference type="InterPro" id="IPR027417">
    <property type="entry name" value="P-loop_NTPase"/>
</dbReference>